<dbReference type="RefSeq" id="WP_090633054.1">
    <property type="nucleotide sequence ID" value="NZ_FOCP01000016.1"/>
</dbReference>
<accession>A0A1H8G5D1</accession>
<proteinExistence type="predicted"/>
<dbReference type="Proteomes" id="UP000199459">
    <property type="component" value="Unassembled WGS sequence"/>
</dbReference>
<dbReference type="InterPro" id="IPR053842">
    <property type="entry name" value="NikA-like"/>
</dbReference>
<dbReference type="Pfam" id="PF21983">
    <property type="entry name" value="NikA-like"/>
    <property type="match status" value="1"/>
</dbReference>
<dbReference type="EMBL" id="FOCP01000016">
    <property type="protein sequence ID" value="SEN38964.1"/>
    <property type="molecule type" value="Genomic_DNA"/>
</dbReference>
<gene>
    <name evidence="1" type="ORF">SAMN05216325_11636</name>
</gene>
<sequence length="123" mass="13900">MPAHTPKQTSPFCLRLTPEERALLEREAAGLPLGEYVRQRVFDENRTKRRTRNKHPVRDHQILSQLLGELGKSRLSNNLNQLAKTANSGLLILTPEVKTALLNACADIRHIREALMKSLGLDK</sequence>
<dbReference type="OrthoDB" id="8548224at2"/>
<protein>
    <recommendedName>
        <fullName evidence="3">Mobilisation protein (MobC)</fullName>
    </recommendedName>
</protein>
<name>A0A1H8G5D1_9PROT</name>
<evidence type="ECO:0000313" key="1">
    <source>
        <dbReference type="EMBL" id="SEN38964.1"/>
    </source>
</evidence>
<reference evidence="1 2" key="1">
    <citation type="submission" date="2016-10" db="EMBL/GenBank/DDBJ databases">
        <authorList>
            <person name="de Groot N.N."/>
        </authorList>
    </citation>
    <scope>NUCLEOTIDE SEQUENCE [LARGE SCALE GENOMIC DNA]</scope>
    <source>
        <strain evidence="1 2">Nm22</strain>
    </source>
</reference>
<organism evidence="1 2">
    <name type="scientific">Nitrosomonas marina</name>
    <dbReference type="NCBI Taxonomy" id="917"/>
    <lineage>
        <taxon>Bacteria</taxon>
        <taxon>Pseudomonadati</taxon>
        <taxon>Pseudomonadota</taxon>
        <taxon>Betaproteobacteria</taxon>
        <taxon>Nitrosomonadales</taxon>
        <taxon>Nitrosomonadaceae</taxon>
        <taxon>Nitrosomonas</taxon>
    </lineage>
</organism>
<evidence type="ECO:0000313" key="2">
    <source>
        <dbReference type="Proteomes" id="UP000199459"/>
    </source>
</evidence>
<dbReference type="AlphaFoldDB" id="A0A1H8G5D1"/>
<evidence type="ECO:0008006" key="3">
    <source>
        <dbReference type="Google" id="ProtNLM"/>
    </source>
</evidence>